<sequence length="521" mass="56805">MTLVLAACGGGGGGVNGDDQTLIIGIESEADVLDPQVAGGWVTWRINSQMYEPLVMHDLQTPSAEAAVPELRPGLAESWEVSDDGLEYTFEIRDGVTFHDGTELDAEAVEYNIRRMWDESSPQYSAAAAGQTNFVWQFVDEVESVDENTLVIRMSQPFSPFLRMLAQGGNGSTGIISPAALEEYGEDIAEHPSGTGPFVFEERVRGERIVLSGNDDYWGEVPNLDGVIFVPIPDPAGRSAAIRSGEVDVIAVPSPDSVEQLVDEGFQLSDGQPPHVWYLSFNMKDEYMSIPEVRQAINLAIDRAGMATNLLRGTAEPAYDIQAPANDAYVERTDAYGRDLDRARELLAEAGLEDGFTTSIATSVDGSGQIVPAPMAEFIQQNLAEVNINVEIQTMEWISYLGRWGEGAGDVGMMQMSWGMDTPYWLYIVTSSDMIAPNGPNTGYYDNPELDAVMQRAITAATEEDAVEFWQQANQIATDDAALAPIVNDRAPYILAPHVEGWVSASQEWYDLTGVSLDFEG</sequence>
<proteinExistence type="inferred from homology"/>
<dbReference type="CDD" id="cd08495">
    <property type="entry name" value="PBP2_NikA_DppA_OppA_like_8"/>
    <property type="match status" value="1"/>
</dbReference>
<dbReference type="Gene3D" id="3.90.76.10">
    <property type="entry name" value="Dipeptide-binding Protein, Domain 1"/>
    <property type="match status" value="1"/>
</dbReference>
<dbReference type="RefSeq" id="WP_344992418.1">
    <property type="nucleotide sequence ID" value="NZ_BAABCD010000019.1"/>
</dbReference>
<feature type="domain" description="Solute-binding protein family 5" evidence="5">
    <location>
        <begin position="70"/>
        <end position="423"/>
    </location>
</feature>
<accession>A0ABV9PPV8</accession>
<evidence type="ECO:0000256" key="4">
    <source>
        <dbReference type="ARBA" id="ARBA00022729"/>
    </source>
</evidence>
<evidence type="ECO:0000259" key="5">
    <source>
        <dbReference type="Pfam" id="PF00496"/>
    </source>
</evidence>
<organism evidence="6 7">
    <name type="scientific">Dietzia aurantiaca</name>
    <dbReference type="NCBI Taxonomy" id="983873"/>
    <lineage>
        <taxon>Bacteria</taxon>
        <taxon>Bacillati</taxon>
        <taxon>Actinomycetota</taxon>
        <taxon>Actinomycetes</taxon>
        <taxon>Mycobacteriales</taxon>
        <taxon>Dietziaceae</taxon>
        <taxon>Dietzia</taxon>
    </lineage>
</organism>
<evidence type="ECO:0000256" key="2">
    <source>
        <dbReference type="ARBA" id="ARBA00005695"/>
    </source>
</evidence>
<evidence type="ECO:0000256" key="3">
    <source>
        <dbReference type="ARBA" id="ARBA00022448"/>
    </source>
</evidence>
<dbReference type="EMBL" id="JBHSHP010000018">
    <property type="protein sequence ID" value="MFC4754459.1"/>
    <property type="molecule type" value="Genomic_DNA"/>
</dbReference>
<comment type="similarity">
    <text evidence="2">Belongs to the bacterial solute-binding protein 5 family.</text>
</comment>
<dbReference type="PANTHER" id="PTHR30290">
    <property type="entry name" value="PERIPLASMIC BINDING COMPONENT OF ABC TRANSPORTER"/>
    <property type="match status" value="1"/>
</dbReference>
<dbReference type="InterPro" id="IPR030678">
    <property type="entry name" value="Peptide/Ni-bd"/>
</dbReference>
<comment type="caution">
    <text evidence="6">The sequence shown here is derived from an EMBL/GenBank/DDBJ whole genome shotgun (WGS) entry which is preliminary data.</text>
</comment>
<reference evidence="7" key="1">
    <citation type="journal article" date="2019" name="Int. J. Syst. Evol. Microbiol.">
        <title>The Global Catalogue of Microorganisms (GCM) 10K type strain sequencing project: providing services to taxonomists for standard genome sequencing and annotation.</title>
        <authorList>
            <consortium name="The Broad Institute Genomics Platform"/>
            <consortium name="The Broad Institute Genome Sequencing Center for Infectious Disease"/>
            <person name="Wu L."/>
            <person name="Ma J."/>
        </authorList>
    </citation>
    <scope>NUCLEOTIDE SEQUENCE [LARGE SCALE GENOMIC DNA]</scope>
    <source>
        <strain evidence="7">JCM 11882</strain>
    </source>
</reference>
<keyword evidence="7" id="KW-1185">Reference proteome</keyword>
<gene>
    <name evidence="6" type="ORF">ACFO7U_06685</name>
</gene>
<dbReference type="Proteomes" id="UP001595836">
    <property type="component" value="Unassembled WGS sequence"/>
</dbReference>
<evidence type="ECO:0000313" key="7">
    <source>
        <dbReference type="Proteomes" id="UP001595836"/>
    </source>
</evidence>
<dbReference type="Pfam" id="PF00496">
    <property type="entry name" value="SBP_bac_5"/>
    <property type="match status" value="1"/>
</dbReference>
<name>A0ABV9PPV8_9ACTN</name>
<dbReference type="Gene3D" id="3.40.190.10">
    <property type="entry name" value="Periplasmic binding protein-like II"/>
    <property type="match status" value="1"/>
</dbReference>
<dbReference type="PANTHER" id="PTHR30290:SF10">
    <property type="entry name" value="PERIPLASMIC OLIGOPEPTIDE-BINDING PROTEIN-RELATED"/>
    <property type="match status" value="1"/>
</dbReference>
<keyword evidence="3" id="KW-0813">Transport</keyword>
<evidence type="ECO:0000256" key="1">
    <source>
        <dbReference type="ARBA" id="ARBA00004196"/>
    </source>
</evidence>
<dbReference type="InterPro" id="IPR039424">
    <property type="entry name" value="SBP_5"/>
</dbReference>
<dbReference type="InterPro" id="IPR000914">
    <property type="entry name" value="SBP_5_dom"/>
</dbReference>
<comment type="subcellular location">
    <subcellularLocation>
        <location evidence="1">Cell envelope</location>
    </subcellularLocation>
</comment>
<evidence type="ECO:0000313" key="6">
    <source>
        <dbReference type="EMBL" id="MFC4754459.1"/>
    </source>
</evidence>
<protein>
    <submittedName>
        <fullName evidence="6">ABC transporter substrate-binding protein</fullName>
    </submittedName>
</protein>
<dbReference type="Gene3D" id="3.10.105.10">
    <property type="entry name" value="Dipeptide-binding Protein, Domain 3"/>
    <property type="match status" value="1"/>
</dbReference>
<dbReference type="PIRSF" id="PIRSF002741">
    <property type="entry name" value="MppA"/>
    <property type="match status" value="1"/>
</dbReference>
<keyword evidence="4" id="KW-0732">Signal</keyword>
<dbReference type="SUPFAM" id="SSF53850">
    <property type="entry name" value="Periplasmic binding protein-like II"/>
    <property type="match status" value="1"/>
</dbReference>